<protein>
    <submittedName>
        <fullName evidence="2">Dentin sialophosphoprotein-like</fullName>
    </submittedName>
</protein>
<dbReference type="Bgee" id="WBGene00011153">
    <property type="expression patterns" value="Expressed in embryo and 3 other cell types or tissues"/>
</dbReference>
<accession>Q21853</accession>
<dbReference type="GO" id="GO:0000785">
    <property type="term" value="C:chromatin"/>
    <property type="evidence" value="ECO:0000318"/>
    <property type="project" value="GO_Central"/>
</dbReference>
<keyword evidence="3" id="KW-1185">Reference proteome</keyword>
<feature type="region of interest" description="Disordered" evidence="1">
    <location>
        <begin position="741"/>
        <end position="823"/>
    </location>
</feature>
<feature type="compositionally biased region" description="Basic and acidic residues" evidence="1">
    <location>
        <begin position="741"/>
        <end position="790"/>
    </location>
</feature>
<dbReference type="PaxDb" id="6239-R09A8.2"/>
<dbReference type="PIR" id="T24062">
    <property type="entry name" value="T24062"/>
</dbReference>
<sequence>MEDPKLGSRRMTLRSASRLNIERNGSDSSSDTHSKMRSNGYSSMKLCDNESTFYFKLKSKDSIVSNVPDVCSKPVAGNGKEKTTSPCEIGRYSSFYARFEIDMDDKAELKKLMNSIPENYSIPILRIVQFGEYNDGKEPRSLLSYREKMADVDKFSDDLVIELLDFFVMIRSDVEMANNKTEKLETNAEYYGFKSYDDSLYDIQPNTKRPAPLYRPEEVIAFDPNWGTPNYPHVIEEDKTKKLASALQDYRTLRDATPDKTFYFGEIPTSPINVGTHDDQLCNGMNSISGNTLNTSYEETRQLKNSDHVKQIDPQMKGNSVDAHKGLQFSMTVQNSSCLSSDGNTSTDDRVNAQCFASSGFVKSERRRLEQLMEQKLKEKNQCDYAKKTRNSSALDHESSFGSCPLSDIHPEQSHFDISLLAENKKVEEVSQETAEKQEDKQISVTSLARMIERSSMPANPYSSADTQMEVHGFDSSVFVESEKQNSEQRCEQIKIGEKDREDSNRIVSFEISLDVASDEKISSSTTTPNTLAEKCQATLRRAAFLYPVYPKTNSSACMNSHSSVDVGYNEQERRQFEQALDEKKDAKNHELALDPQIDLFESTDVETNDDRSIQFSRVDTGLLKDSNNSTMNGREIEALGIKAQNNQKEHQCTPTEYKSLLDKYTYETGPLIPDLEMLFGKRSTSTEATVSTSSRPLVPDLGMLLGKRFKSIESTGSTSSCTDVQNIDVIAFEETKAQLRESHGQMKEKERLRSLDDHGSKESLSKRMEQERMKQFWQKEKHESSRDDANENASFVHSLDVESNVDSCSSTGTQETSEKKRQENVLAVVPYNPKNISTLVEDQSSNTLKRMLVDTSSDLGKDQPPKKKRVPSSISFSNAEKTRMVLTTTSNIGSGSSSGEEILEKELI</sequence>
<dbReference type="AGR" id="WB:WBGene00011153"/>
<dbReference type="PhylomeDB" id="Q21853"/>
<organism evidence="2 3">
    <name type="scientific">Caenorhabditis elegans</name>
    <dbReference type="NCBI Taxonomy" id="6239"/>
    <lineage>
        <taxon>Eukaryota</taxon>
        <taxon>Metazoa</taxon>
        <taxon>Ecdysozoa</taxon>
        <taxon>Nematoda</taxon>
        <taxon>Chromadorea</taxon>
        <taxon>Rhabditida</taxon>
        <taxon>Rhabditina</taxon>
        <taxon>Rhabditomorpha</taxon>
        <taxon>Rhabditoidea</taxon>
        <taxon>Rhabditidae</taxon>
        <taxon>Peloderinae</taxon>
        <taxon>Caenorhabditis</taxon>
    </lineage>
</organism>
<evidence type="ECO:0000313" key="4">
    <source>
        <dbReference type="WormBase" id="R09A8.2"/>
    </source>
</evidence>
<dbReference type="GO" id="GO:0006338">
    <property type="term" value="P:chromatin remodeling"/>
    <property type="evidence" value="ECO:0000318"/>
    <property type="project" value="GO_Central"/>
</dbReference>
<dbReference type="Proteomes" id="UP000001940">
    <property type="component" value="Chromosome X"/>
</dbReference>
<dbReference type="STRING" id="6239.R09A8.2.1"/>
<dbReference type="FunCoup" id="Q21853">
    <property type="interactions" value="3"/>
</dbReference>
<dbReference type="InParanoid" id="Q21853"/>
<dbReference type="WormBase" id="R09A8.2">
    <property type="protein sequence ID" value="CE53059"/>
    <property type="gene ID" value="WBGene00011153"/>
</dbReference>
<name>Q21853_CAEEL</name>
<gene>
    <name evidence="2" type="ORF">CELE_R09A8.2</name>
    <name evidence="2 4" type="ORF">R09A8.2</name>
</gene>
<evidence type="ECO:0000313" key="2">
    <source>
        <dbReference type="EMBL" id="CAA92004.3"/>
    </source>
</evidence>
<dbReference type="EMBL" id="BX284606">
    <property type="protein sequence ID" value="CAA92004.3"/>
    <property type="molecule type" value="Genomic_DNA"/>
</dbReference>
<dbReference type="HOGENOM" id="CLU_324208_0_0_1"/>
<reference evidence="2 3" key="1">
    <citation type="journal article" date="1998" name="Science">
        <title>Genome sequence of the nematode C. elegans: a platform for investigating biology.</title>
        <authorList>
            <consortium name="The C. elegans sequencing consortium"/>
            <person name="Sulson J.E."/>
            <person name="Waterston R."/>
        </authorList>
    </citation>
    <scope>NUCLEOTIDE SEQUENCE [LARGE SCALE GENOMIC DNA]</scope>
    <source>
        <strain evidence="2 3">Bristol N2</strain>
    </source>
</reference>
<proteinExistence type="predicted"/>
<feature type="region of interest" description="Disordered" evidence="1">
    <location>
        <begin position="1"/>
        <end position="41"/>
    </location>
</feature>
<dbReference type="GO" id="GO:0006355">
    <property type="term" value="P:regulation of DNA-templated transcription"/>
    <property type="evidence" value="ECO:0000318"/>
    <property type="project" value="GO_Central"/>
</dbReference>
<dbReference type="UCSC" id="R09A8.2">
    <property type="organism name" value="c. elegans"/>
</dbReference>
<feature type="compositionally biased region" description="Polar residues" evidence="1">
    <location>
        <begin position="805"/>
        <end position="816"/>
    </location>
</feature>
<evidence type="ECO:0000256" key="1">
    <source>
        <dbReference type="SAM" id="MobiDB-lite"/>
    </source>
</evidence>
<feature type="region of interest" description="Disordered" evidence="1">
    <location>
        <begin position="856"/>
        <end position="909"/>
    </location>
</feature>
<feature type="compositionally biased region" description="Basic and acidic residues" evidence="1">
    <location>
        <begin position="20"/>
        <end position="34"/>
    </location>
</feature>
<feature type="compositionally biased region" description="Low complexity" evidence="1">
    <location>
        <begin position="887"/>
        <end position="901"/>
    </location>
</feature>
<evidence type="ECO:0000313" key="3">
    <source>
        <dbReference type="Proteomes" id="UP000001940"/>
    </source>
</evidence>
<dbReference type="GO" id="GO:0005634">
    <property type="term" value="C:nucleus"/>
    <property type="evidence" value="ECO:0000318"/>
    <property type="project" value="GO_Central"/>
</dbReference>
<dbReference type="AlphaFoldDB" id="Q21853"/>